<protein>
    <submittedName>
        <fullName evidence="2">TonB-dependent receptor</fullName>
    </submittedName>
</protein>
<keyword evidence="2" id="KW-0675">Receptor</keyword>
<feature type="non-terminal residue" evidence="2">
    <location>
        <position position="123"/>
    </location>
</feature>
<comment type="caution">
    <text evidence="2">The sequence shown here is derived from an EMBL/GenBank/DDBJ whole genome shotgun (WGS) entry which is preliminary data.</text>
</comment>
<dbReference type="AlphaFoldDB" id="T1DE41"/>
<reference evidence="2" key="1">
    <citation type="submission" date="2013-08" db="EMBL/GenBank/DDBJ databases">
        <authorList>
            <person name="Mendez C."/>
            <person name="Richter M."/>
            <person name="Ferrer M."/>
            <person name="Sanchez J."/>
        </authorList>
    </citation>
    <scope>NUCLEOTIDE SEQUENCE</scope>
</reference>
<feature type="non-terminal residue" evidence="2">
    <location>
        <position position="1"/>
    </location>
</feature>
<accession>T1DE41</accession>
<dbReference type="InterPro" id="IPR012910">
    <property type="entry name" value="Plug_dom"/>
</dbReference>
<reference evidence="2" key="2">
    <citation type="journal article" date="2014" name="ISME J.">
        <title>Microbial stratification in low pH oxic and suboxic macroscopic growths along an acid mine drainage.</title>
        <authorList>
            <person name="Mendez-Garcia C."/>
            <person name="Mesa V."/>
            <person name="Sprenger R.R."/>
            <person name="Richter M."/>
            <person name="Diez M.S."/>
            <person name="Solano J."/>
            <person name="Bargiela R."/>
            <person name="Golyshina O.V."/>
            <person name="Manteca A."/>
            <person name="Ramos J.L."/>
            <person name="Gallego J.R."/>
            <person name="Llorente I."/>
            <person name="Martins Dos Santos V.A."/>
            <person name="Jensen O.N."/>
            <person name="Pelaez A.I."/>
            <person name="Sanchez J."/>
            <person name="Ferrer M."/>
        </authorList>
    </citation>
    <scope>NUCLEOTIDE SEQUENCE</scope>
</reference>
<dbReference type="PANTHER" id="PTHR47234:SF2">
    <property type="entry name" value="TONB-DEPENDENT RECEPTOR"/>
    <property type="match status" value="1"/>
</dbReference>
<gene>
    <name evidence="2" type="ORF">B1A_01033</name>
</gene>
<name>T1DE41_9ZZZZ</name>
<dbReference type="InterPro" id="IPR037066">
    <property type="entry name" value="Plug_dom_sf"/>
</dbReference>
<sequence>GTAYGYYGTVKLRGLPDGTTLVLLNGRRLENTAISGGTFFDLNDIPLAAVRKIEVDPNGSSAIYGSDAIAGVVNIILKKHFNGFAANVRYDSAKNLGDMRTSVAWGRQWRRGGVSVIASYGLD</sequence>
<proteinExistence type="predicted"/>
<dbReference type="PROSITE" id="PS52016">
    <property type="entry name" value="TONB_DEPENDENT_REC_3"/>
    <property type="match status" value="1"/>
</dbReference>
<evidence type="ECO:0000313" key="2">
    <source>
        <dbReference type="EMBL" id="EQD80300.1"/>
    </source>
</evidence>
<dbReference type="PANTHER" id="PTHR47234">
    <property type="match status" value="1"/>
</dbReference>
<dbReference type="InterPro" id="IPR039426">
    <property type="entry name" value="TonB-dep_rcpt-like"/>
</dbReference>
<organism evidence="2">
    <name type="scientific">mine drainage metagenome</name>
    <dbReference type="NCBI Taxonomy" id="410659"/>
    <lineage>
        <taxon>unclassified sequences</taxon>
        <taxon>metagenomes</taxon>
        <taxon>ecological metagenomes</taxon>
    </lineage>
</organism>
<evidence type="ECO:0000259" key="1">
    <source>
        <dbReference type="Pfam" id="PF07715"/>
    </source>
</evidence>
<dbReference type="SUPFAM" id="SSF56935">
    <property type="entry name" value="Porins"/>
    <property type="match status" value="1"/>
</dbReference>
<dbReference type="Pfam" id="PF07715">
    <property type="entry name" value="Plug"/>
    <property type="match status" value="1"/>
</dbReference>
<dbReference type="EMBL" id="AUZX01000784">
    <property type="protein sequence ID" value="EQD80300.1"/>
    <property type="molecule type" value="Genomic_DNA"/>
</dbReference>
<feature type="domain" description="TonB-dependent receptor plug" evidence="1">
    <location>
        <begin position="4"/>
        <end position="72"/>
    </location>
</feature>
<dbReference type="Gene3D" id="2.170.130.10">
    <property type="entry name" value="TonB-dependent receptor, plug domain"/>
    <property type="match status" value="1"/>
</dbReference>